<protein>
    <submittedName>
        <fullName evidence="1">Secretory lipase</fullName>
    </submittedName>
</protein>
<dbReference type="InterPro" id="IPR005152">
    <property type="entry name" value="Lipase_secreted"/>
</dbReference>
<proteinExistence type="predicted"/>
<dbReference type="InterPro" id="IPR029058">
    <property type="entry name" value="AB_hydrolase_fold"/>
</dbReference>
<dbReference type="Gene3D" id="1.10.260.130">
    <property type="match status" value="1"/>
</dbReference>
<dbReference type="STRING" id="185761.SAMN05660282_01237"/>
<evidence type="ECO:0000313" key="2">
    <source>
        <dbReference type="Proteomes" id="UP000199065"/>
    </source>
</evidence>
<dbReference type="GO" id="GO:0004806">
    <property type="term" value="F:triacylglycerol lipase activity"/>
    <property type="evidence" value="ECO:0007669"/>
    <property type="project" value="InterPro"/>
</dbReference>
<gene>
    <name evidence="1" type="ORF">SAMN05660282_01237</name>
</gene>
<sequence>MLRKLFRRDHHSVVGLIKGEEATTVAYHIPEFAAQGKALVLRVPSKQQRPVVLFSPCTQGMAKDSDPSSSSRVGVHLKFWPHFDAVLAYEHPVALMMLRGGADVIMVDHPRDVDSGVQLYCDHDAAAAALHAAYSEAAKQHLVNPNAPVGIWGFSQGGGAAAAALMSAPPKVRVGVVGAPPVHLREVLHRIDGTSATGLIAYAIAGLAVRTKDLSREALGGLNRRGKKIVDACVHQCATATVIRYGTFDTSHWTINRQRLEMLFVGPPALRAEFARLRLDDPARPTPPTGVPIKLWATRFDDLMPFGSIEHLGRIWKNAGVDLLFEVRGRHRIPGRTTLNHMLPYYRHARRDIAWMLGQLKSTPATR</sequence>
<keyword evidence="2" id="KW-1185">Reference proteome</keyword>
<dbReference type="PANTHER" id="PTHR34853:SF1">
    <property type="entry name" value="LIPASE 5"/>
    <property type="match status" value="1"/>
</dbReference>
<dbReference type="GO" id="GO:0016042">
    <property type="term" value="P:lipid catabolic process"/>
    <property type="evidence" value="ECO:0007669"/>
    <property type="project" value="InterPro"/>
</dbReference>
<dbReference type="Gene3D" id="3.40.50.1820">
    <property type="entry name" value="alpha/beta hydrolase"/>
    <property type="match status" value="1"/>
</dbReference>
<reference evidence="1 2" key="1">
    <citation type="submission" date="2016-10" db="EMBL/GenBank/DDBJ databases">
        <authorList>
            <person name="de Groot N.N."/>
        </authorList>
    </citation>
    <scope>NUCLEOTIDE SEQUENCE [LARGE SCALE GENOMIC DNA]</scope>
    <source>
        <strain>J11</strain>
        <strain evidence="2">PG 39</strain>
    </source>
</reference>
<dbReference type="EMBL" id="FOPJ01000006">
    <property type="protein sequence ID" value="SFG55983.1"/>
    <property type="molecule type" value="Genomic_DNA"/>
</dbReference>
<accession>A0A1I2STS9</accession>
<dbReference type="AlphaFoldDB" id="A0A1I2STS9"/>
<organism evidence="1 2">
    <name type="scientific">Corynebacterium spheniscorum</name>
    <dbReference type="NCBI Taxonomy" id="185761"/>
    <lineage>
        <taxon>Bacteria</taxon>
        <taxon>Bacillati</taxon>
        <taxon>Actinomycetota</taxon>
        <taxon>Actinomycetes</taxon>
        <taxon>Mycobacteriales</taxon>
        <taxon>Corynebacteriaceae</taxon>
        <taxon>Corynebacterium</taxon>
    </lineage>
</organism>
<name>A0A1I2STS9_9CORY</name>
<dbReference type="Proteomes" id="UP000199065">
    <property type="component" value="Unassembled WGS sequence"/>
</dbReference>
<dbReference type="Pfam" id="PF03583">
    <property type="entry name" value="LIP"/>
    <property type="match status" value="1"/>
</dbReference>
<dbReference type="SUPFAM" id="SSF53474">
    <property type="entry name" value="alpha/beta-Hydrolases"/>
    <property type="match status" value="1"/>
</dbReference>
<dbReference type="PANTHER" id="PTHR34853">
    <property type="match status" value="1"/>
</dbReference>
<evidence type="ECO:0000313" key="1">
    <source>
        <dbReference type="EMBL" id="SFG55983.1"/>
    </source>
</evidence>